<dbReference type="InParanoid" id="A2F7B1"/>
<keyword evidence="4" id="KW-1185">Reference proteome</keyword>
<dbReference type="KEGG" id="tva:4757031"/>
<evidence type="ECO:0000259" key="2">
    <source>
        <dbReference type="PROSITE" id="PS50011"/>
    </source>
</evidence>
<organism evidence="3 4">
    <name type="scientific">Trichomonas vaginalis (strain ATCC PRA-98 / G3)</name>
    <dbReference type="NCBI Taxonomy" id="412133"/>
    <lineage>
        <taxon>Eukaryota</taxon>
        <taxon>Metamonada</taxon>
        <taxon>Parabasalia</taxon>
        <taxon>Trichomonadida</taxon>
        <taxon>Trichomonadidae</taxon>
        <taxon>Trichomonas</taxon>
    </lineage>
</organism>
<dbReference type="EMBL" id="DS113645">
    <property type="protein sequence ID" value="EAX99226.1"/>
    <property type="molecule type" value="Genomic_DNA"/>
</dbReference>
<dbReference type="Gene3D" id="1.10.510.10">
    <property type="entry name" value="Transferase(Phosphotransferase) domain 1"/>
    <property type="match status" value="1"/>
</dbReference>
<dbReference type="PROSITE" id="PS50011">
    <property type="entry name" value="PROTEIN_KINASE_DOM"/>
    <property type="match status" value="1"/>
</dbReference>
<evidence type="ECO:0000313" key="3">
    <source>
        <dbReference type="EMBL" id="EAX99226.1"/>
    </source>
</evidence>
<evidence type="ECO:0000256" key="1">
    <source>
        <dbReference type="PROSITE-ProRule" id="PRU10141"/>
    </source>
</evidence>
<dbReference type="FunFam" id="1.10.510.10:FF:000956">
    <property type="entry name" value="CAMK family protein kinase"/>
    <property type="match status" value="1"/>
</dbReference>
<dbReference type="SMR" id="A2F7B1"/>
<dbReference type="InterPro" id="IPR000719">
    <property type="entry name" value="Prot_kinase_dom"/>
</dbReference>
<dbReference type="InterPro" id="IPR011009">
    <property type="entry name" value="Kinase-like_dom_sf"/>
</dbReference>
<dbReference type="OrthoDB" id="4062651at2759"/>
<dbReference type="SMART" id="SM00220">
    <property type="entry name" value="S_TKc"/>
    <property type="match status" value="1"/>
</dbReference>
<name>A2F7B1_TRIV3</name>
<dbReference type="PROSITE" id="PS00107">
    <property type="entry name" value="PROTEIN_KINASE_ATP"/>
    <property type="match status" value="1"/>
</dbReference>
<dbReference type="GO" id="GO:0005524">
    <property type="term" value="F:ATP binding"/>
    <property type="evidence" value="ECO:0007669"/>
    <property type="project" value="UniProtKB-UniRule"/>
</dbReference>
<dbReference type="eggNOG" id="KOG0583">
    <property type="taxonomic scope" value="Eukaryota"/>
</dbReference>
<reference evidence="3" key="1">
    <citation type="submission" date="2006-10" db="EMBL/GenBank/DDBJ databases">
        <authorList>
            <person name="Amadeo P."/>
            <person name="Zhao Q."/>
            <person name="Wortman J."/>
            <person name="Fraser-Liggett C."/>
            <person name="Carlton J."/>
        </authorList>
    </citation>
    <scope>NUCLEOTIDE SEQUENCE</scope>
    <source>
        <strain evidence="3">G3</strain>
    </source>
</reference>
<feature type="binding site" evidence="1">
    <location>
        <position position="41"/>
    </location>
    <ligand>
        <name>ATP</name>
        <dbReference type="ChEBI" id="CHEBI:30616"/>
    </ligand>
</feature>
<dbReference type="SUPFAM" id="SSF56112">
    <property type="entry name" value="Protein kinase-like (PK-like)"/>
    <property type="match status" value="1"/>
</dbReference>
<dbReference type="GO" id="GO:0010506">
    <property type="term" value="P:regulation of autophagy"/>
    <property type="evidence" value="ECO:0007669"/>
    <property type="project" value="InterPro"/>
</dbReference>
<feature type="domain" description="Protein kinase" evidence="2">
    <location>
        <begin position="12"/>
        <end position="263"/>
    </location>
</feature>
<reference evidence="3" key="2">
    <citation type="journal article" date="2007" name="Science">
        <title>Draft genome sequence of the sexually transmitted pathogen Trichomonas vaginalis.</title>
        <authorList>
            <person name="Carlton J.M."/>
            <person name="Hirt R.P."/>
            <person name="Silva J.C."/>
            <person name="Delcher A.L."/>
            <person name="Schatz M."/>
            <person name="Zhao Q."/>
            <person name="Wortman J.R."/>
            <person name="Bidwell S.L."/>
            <person name="Alsmark U.C.M."/>
            <person name="Besteiro S."/>
            <person name="Sicheritz-Ponten T."/>
            <person name="Noel C.J."/>
            <person name="Dacks J.B."/>
            <person name="Foster P.G."/>
            <person name="Simillion C."/>
            <person name="Van de Peer Y."/>
            <person name="Miranda-Saavedra D."/>
            <person name="Barton G.J."/>
            <person name="Westrop G.D."/>
            <person name="Mueller S."/>
            <person name="Dessi D."/>
            <person name="Fiori P.L."/>
            <person name="Ren Q."/>
            <person name="Paulsen I."/>
            <person name="Zhang H."/>
            <person name="Bastida-Corcuera F.D."/>
            <person name="Simoes-Barbosa A."/>
            <person name="Brown M.T."/>
            <person name="Hayes R.D."/>
            <person name="Mukherjee M."/>
            <person name="Okumura C.Y."/>
            <person name="Schneider R."/>
            <person name="Smith A.J."/>
            <person name="Vanacova S."/>
            <person name="Villalvazo M."/>
            <person name="Haas B.J."/>
            <person name="Pertea M."/>
            <person name="Feldblyum T.V."/>
            <person name="Utterback T.R."/>
            <person name="Shu C.L."/>
            <person name="Osoegawa K."/>
            <person name="de Jong P.J."/>
            <person name="Hrdy I."/>
            <person name="Horvathova L."/>
            <person name="Zubacova Z."/>
            <person name="Dolezal P."/>
            <person name="Malik S.B."/>
            <person name="Logsdon J.M. Jr."/>
            <person name="Henze K."/>
            <person name="Gupta A."/>
            <person name="Wang C.C."/>
            <person name="Dunne R.L."/>
            <person name="Upcroft J.A."/>
            <person name="Upcroft P."/>
            <person name="White O."/>
            <person name="Salzberg S.L."/>
            <person name="Tang P."/>
            <person name="Chiu C.-H."/>
            <person name="Lee Y.-S."/>
            <person name="Embley T.M."/>
            <person name="Coombs G.H."/>
            <person name="Mottram J.C."/>
            <person name="Tachezy J."/>
            <person name="Fraser-Liggett C.M."/>
            <person name="Johnson P.J."/>
        </authorList>
    </citation>
    <scope>NUCLEOTIDE SEQUENCE [LARGE SCALE GENOMIC DNA]</scope>
    <source>
        <strain evidence="3">G3</strain>
    </source>
</reference>
<evidence type="ECO:0000313" key="4">
    <source>
        <dbReference type="Proteomes" id="UP000001542"/>
    </source>
</evidence>
<dbReference type="STRING" id="5722.A2F7B1"/>
<dbReference type="VEuPathDB" id="TrichDB:TVAGG3_0002750"/>
<keyword evidence="1" id="KW-0067">ATP-binding</keyword>
<dbReference type="InterPro" id="IPR045269">
    <property type="entry name" value="Atg1-like"/>
</dbReference>
<dbReference type="Pfam" id="PF00069">
    <property type="entry name" value="Pkinase"/>
    <property type="match status" value="1"/>
</dbReference>
<dbReference type="GO" id="GO:0004674">
    <property type="term" value="F:protein serine/threonine kinase activity"/>
    <property type="evidence" value="ECO:0000318"/>
    <property type="project" value="GO_Central"/>
</dbReference>
<keyword evidence="3" id="KW-0418">Kinase</keyword>
<gene>
    <name evidence="3" type="ORF">TVAG_236710</name>
</gene>
<dbReference type="OMA" id="LENYIVI"/>
<dbReference type="GO" id="GO:0051726">
    <property type="term" value="P:regulation of cell cycle"/>
    <property type="evidence" value="ECO:0000318"/>
    <property type="project" value="GO_Central"/>
</dbReference>
<sequence>MAANISKQVKQYSIGYIIGKGSSSSVYQAYDTKKQQFFAAKFISREIFHGDGEYLRHVESELRILERLDHPYIAKFVETIFLENYIVIITELCVNGTLSQYNLSHEKLPDSKIYTIVQQTASALNYLHSRGIFHRDIKPDNIGFDENMNVKLIDFGFSTESQMMDQSLACGTPYFIAPEVIYSETYDGAKADMWSLGAMVYYLVNKQSIFGDLSPTQYMKKLGKVNTVEINGYGHMKKILESLIQMDPKQRLSASDLLKLPIFTGELNIRARSASLPIMSNSKSTTSTRRLIIRPTMKNTKSFIWL</sequence>
<keyword evidence="3" id="KW-0808">Transferase</keyword>
<accession>A2F7B1</accession>
<dbReference type="RefSeq" id="XP_001312156.1">
    <property type="nucleotide sequence ID" value="XM_001312155.1"/>
</dbReference>
<proteinExistence type="predicted"/>
<dbReference type="PANTHER" id="PTHR24348">
    <property type="entry name" value="SERINE/THREONINE-PROTEIN KINASE UNC-51-RELATED"/>
    <property type="match status" value="1"/>
</dbReference>
<dbReference type="AlphaFoldDB" id="A2F7B1"/>
<keyword evidence="1" id="KW-0547">Nucleotide-binding</keyword>
<protein>
    <submittedName>
        <fullName evidence="3">CAMK family protein kinase</fullName>
    </submittedName>
</protein>
<dbReference type="Proteomes" id="UP000001542">
    <property type="component" value="Unassembled WGS sequence"/>
</dbReference>
<dbReference type="VEuPathDB" id="TrichDB:TVAG_236710"/>
<dbReference type="InterPro" id="IPR017441">
    <property type="entry name" value="Protein_kinase_ATP_BS"/>
</dbReference>